<dbReference type="EMBL" id="WKPO01000012">
    <property type="protein sequence ID" value="MSB49107.1"/>
    <property type="molecule type" value="Genomic_DNA"/>
</dbReference>
<dbReference type="AlphaFoldDB" id="A0A6I2RJ24"/>
<dbReference type="InterPro" id="IPR001387">
    <property type="entry name" value="Cro/C1-type_HTH"/>
</dbReference>
<dbReference type="Gene3D" id="1.10.260.40">
    <property type="entry name" value="lambda repressor-like DNA-binding domains"/>
    <property type="match status" value="1"/>
</dbReference>
<proteinExistence type="predicted"/>
<evidence type="ECO:0000259" key="2">
    <source>
        <dbReference type="PROSITE" id="PS50943"/>
    </source>
</evidence>
<dbReference type="PROSITE" id="PS50943">
    <property type="entry name" value="HTH_CROC1"/>
    <property type="match status" value="1"/>
</dbReference>
<dbReference type="Pfam" id="PF01381">
    <property type="entry name" value="HTH_3"/>
    <property type="match status" value="1"/>
</dbReference>
<sequence length="64" mass="7661">MLRKERGYTQKTFAQELSVTERCIRAYENETRHPDYFGLIALADYFNVSLDYLVGRSDRRERNP</sequence>
<dbReference type="SMART" id="SM00530">
    <property type="entry name" value="HTH_XRE"/>
    <property type="match status" value="1"/>
</dbReference>
<dbReference type="Proteomes" id="UP000429811">
    <property type="component" value="Unassembled WGS sequence"/>
</dbReference>
<dbReference type="InterPro" id="IPR010982">
    <property type="entry name" value="Lambda_DNA-bd_dom_sf"/>
</dbReference>
<dbReference type="PANTHER" id="PTHR46558">
    <property type="entry name" value="TRACRIPTIONAL REGULATORY PROTEIN-RELATED-RELATED"/>
    <property type="match status" value="1"/>
</dbReference>
<accession>A0A6I2RJ24</accession>
<feature type="domain" description="HTH cro/C1-type" evidence="2">
    <location>
        <begin position="2"/>
        <end position="53"/>
    </location>
</feature>
<reference evidence="3 4" key="1">
    <citation type="journal article" date="2019" name="Nat. Med.">
        <title>A library of human gut bacterial isolates paired with longitudinal multiomics data enables mechanistic microbiome research.</title>
        <authorList>
            <person name="Poyet M."/>
            <person name="Groussin M."/>
            <person name="Gibbons S.M."/>
            <person name="Avila-Pacheco J."/>
            <person name="Jiang X."/>
            <person name="Kearney S.M."/>
            <person name="Perrotta A.R."/>
            <person name="Berdy B."/>
            <person name="Zhao S."/>
            <person name="Lieberman T.D."/>
            <person name="Swanson P.K."/>
            <person name="Smith M."/>
            <person name="Roesemann S."/>
            <person name="Alexander J.E."/>
            <person name="Rich S.A."/>
            <person name="Livny J."/>
            <person name="Vlamakis H."/>
            <person name="Clish C."/>
            <person name="Bullock K."/>
            <person name="Deik A."/>
            <person name="Scott J."/>
            <person name="Pierce K.A."/>
            <person name="Xavier R.J."/>
            <person name="Alm E.J."/>
        </authorList>
    </citation>
    <scope>NUCLEOTIDE SEQUENCE [LARGE SCALE GENOMIC DNA]</scope>
    <source>
        <strain evidence="3 4">BIOML-A5</strain>
    </source>
</reference>
<evidence type="ECO:0000313" key="4">
    <source>
        <dbReference type="Proteomes" id="UP000429811"/>
    </source>
</evidence>
<organism evidence="3 4">
    <name type="scientific">Flavonifractor plautii</name>
    <name type="common">Fusobacterium plautii</name>
    <dbReference type="NCBI Taxonomy" id="292800"/>
    <lineage>
        <taxon>Bacteria</taxon>
        <taxon>Bacillati</taxon>
        <taxon>Bacillota</taxon>
        <taxon>Clostridia</taxon>
        <taxon>Eubacteriales</taxon>
        <taxon>Oscillospiraceae</taxon>
        <taxon>Flavonifractor</taxon>
    </lineage>
</organism>
<gene>
    <name evidence="3" type="ORF">GKE90_10400</name>
</gene>
<protein>
    <submittedName>
        <fullName evidence="3">Helix-turn-helix domain-containing protein</fullName>
    </submittedName>
</protein>
<keyword evidence="1" id="KW-0238">DNA-binding</keyword>
<name>A0A6I2RJ24_FLAPL</name>
<dbReference type="SUPFAM" id="SSF47413">
    <property type="entry name" value="lambda repressor-like DNA-binding domains"/>
    <property type="match status" value="1"/>
</dbReference>
<evidence type="ECO:0000256" key="1">
    <source>
        <dbReference type="ARBA" id="ARBA00023125"/>
    </source>
</evidence>
<dbReference type="RefSeq" id="WP_138307881.1">
    <property type="nucleotide sequence ID" value="NZ_CP084007.1"/>
</dbReference>
<dbReference type="PANTHER" id="PTHR46558:SF11">
    <property type="entry name" value="HTH-TYPE TRANSCRIPTIONAL REGULATOR XRE"/>
    <property type="match status" value="1"/>
</dbReference>
<comment type="caution">
    <text evidence="3">The sequence shown here is derived from an EMBL/GenBank/DDBJ whole genome shotgun (WGS) entry which is preliminary data.</text>
</comment>
<dbReference type="GO" id="GO:0003677">
    <property type="term" value="F:DNA binding"/>
    <property type="evidence" value="ECO:0007669"/>
    <property type="project" value="UniProtKB-KW"/>
</dbReference>
<dbReference type="CDD" id="cd00093">
    <property type="entry name" value="HTH_XRE"/>
    <property type="match status" value="1"/>
</dbReference>
<evidence type="ECO:0000313" key="3">
    <source>
        <dbReference type="EMBL" id="MSB49107.1"/>
    </source>
</evidence>